<keyword evidence="4" id="KW-1185">Reference proteome</keyword>
<dbReference type="PANTHER" id="PTHR18911:SF5">
    <property type="entry name" value="COILED-COIL DOMAIN-CONTAINING PROTEIN 186"/>
    <property type="match status" value="1"/>
</dbReference>
<dbReference type="GO" id="GO:0031267">
    <property type="term" value="F:small GTPase binding"/>
    <property type="evidence" value="ECO:0007669"/>
    <property type="project" value="TreeGrafter"/>
</dbReference>
<organism evidence="3 4">
    <name type="scientific">Eumeta variegata</name>
    <name type="common">Bagworm moth</name>
    <name type="synonym">Eumeta japonica</name>
    <dbReference type="NCBI Taxonomy" id="151549"/>
    <lineage>
        <taxon>Eukaryota</taxon>
        <taxon>Metazoa</taxon>
        <taxon>Ecdysozoa</taxon>
        <taxon>Arthropoda</taxon>
        <taxon>Hexapoda</taxon>
        <taxon>Insecta</taxon>
        <taxon>Pterygota</taxon>
        <taxon>Neoptera</taxon>
        <taxon>Endopterygota</taxon>
        <taxon>Lepidoptera</taxon>
        <taxon>Glossata</taxon>
        <taxon>Ditrysia</taxon>
        <taxon>Tineoidea</taxon>
        <taxon>Psychidae</taxon>
        <taxon>Oiketicinae</taxon>
        <taxon>Eumeta</taxon>
    </lineage>
</organism>
<keyword evidence="1" id="KW-0175">Coiled coil</keyword>
<dbReference type="GO" id="GO:0005802">
    <property type="term" value="C:trans-Golgi network"/>
    <property type="evidence" value="ECO:0007669"/>
    <property type="project" value="TreeGrafter"/>
</dbReference>
<dbReference type="EMBL" id="BGZK01000345">
    <property type="protein sequence ID" value="GBP38179.1"/>
    <property type="molecule type" value="Genomic_DNA"/>
</dbReference>
<feature type="compositionally biased region" description="Polar residues" evidence="2">
    <location>
        <begin position="253"/>
        <end position="270"/>
    </location>
</feature>
<evidence type="ECO:0000313" key="3">
    <source>
        <dbReference type="EMBL" id="GBP38179.1"/>
    </source>
</evidence>
<dbReference type="Proteomes" id="UP000299102">
    <property type="component" value="Unassembled WGS sequence"/>
</dbReference>
<accession>A0A4C1VHX1</accession>
<evidence type="ECO:0000256" key="1">
    <source>
        <dbReference type="SAM" id="Coils"/>
    </source>
</evidence>
<evidence type="ECO:0000313" key="4">
    <source>
        <dbReference type="Proteomes" id="UP000299102"/>
    </source>
</evidence>
<dbReference type="AlphaFoldDB" id="A0A4C1VHX1"/>
<reference evidence="3 4" key="1">
    <citation type="journal article" date="2019" name="Commun. Biol.">
        <title>The bagworm genome reveals a unique fibroin gene that provides high tensile strength.</title>
        <authorList>
            <person name="Kono N."/>
            <person name="Nakamura H."/>
            <person name="Ohtoshi R."/>
            <person name="Tomita M."/>
            <person name="Numata K."/>
            <person name="Arakawa K."/>
        </authorList>
    </citation>
    <scope>NUCLEOTIDE SEQUENCE [LARGE SCALE GENOMIC DNA]</scope>
</reference>
<comment type="caution">
    <text evidence="3">The sequence shown here is derived from an EMBL/GenBank/DDBJ whole genome shotgun (WGS) entry which is preliminary data.</text>
</comment>
<dbReference type="GO" id="GO:0099518">
    <property type="term" value="P:vesicle cytoskeletal trafficking"/>
    <property type="evidence" value="ECO:0007669"/>
    <property type="project" value="TreeGrafter"/>
</dbReference>
<name>A0A4C1VHX1_EUMVA</name>
<feature type="coiled-coil region" evidence="1">
    <location>
        <begin position="163"/>
        <end position="190"/>
    </location>
</feature>
<feature type="region of interest" description="Disordered" evidence="2">
    <location>
        <begin position="243"/>
        <end position="270"/>
    </location>
</feature>
<dbReference type="OrthoDB" id="5583482at2759"/>
<gene>
    <name evidence="3" type="primary">Ccdc186</name>
    <name evidence="3" type="ORF">EVAR_18058_1</name>
</gene>
<dbReference type="STRING" id="151549.A0A4C1VHX1"/>
<dbReference type="InterPro" id="IPR038830">
    <property type="entry name" value="CCDC186"/>
</dbReference>
<sequence>MSNGNVLNDIFDDHRNDNLAKENVDCDVKTSVDDILKIEVEGSDDGKSDSSEVFCKEIVLLKRRIHHQAEELQIKDHTLKDLEGKLELMHRNLEQVKKEKDTAVMRYASVECSAIEARKIADTAAKAQKTAAAGVALAENKLKLAQAERRRVCQMYDDKCHELSTSERDLAKTREELKELEGRLKWTQSKLRLEADAYKKNFDKETIVIEVAISENSSESECVNIRSTTLALSNTMRAQTRPPCIQGSHAASAGSQYLANPSRVRSSARG</sequence>
<dbReference type="PANTHER" id="PTHR18911">
    <property type="entry name" value="CTCL TUMOR ANTIGEN HD-CL-01"/>
    <property type="match status" value="1"/>
</dbReference>
<protein>
    <submittedName>
        <fullName evidence="3">Coiled-coil domain-containing protein 186</fullName>
    </submittedName>
</protein>
<evidence type="ECO:0000256" key="2">
    <source>
        <dbReference type="SAM" id="MobiDB-lite"/>
    </source>
</evidence>
<proteinExistence type="predicted"/>